<proteinExistence type="predicted"/>
<dbReference type="EMBL" id="CP059666">
    <property type="protein sequence ID" value="QRW22899.1"/>
    <property type="molecule type" value="Genomic_DNA"/>
</dbReference>
<dbReference type="Gene3D" id="1.10.510.10">
    <property type="entry name" value="Transferase(Phosphotransferase) domain 1"/>
    <property type="match status" value="2"/>
</dbReference>
<gene>
    <name evidence="2" type="ORF">RhiXN_07935</name>
</gene>
<feature type="domain" description="Protein kinase" evidence="1">
    <location>
        <begin position="215"/>
        <end position="435"/>
    </location>
</feature>
<evidence type="ECO:0000313" key="2">
    <source>
        <dbReference type="EMBL" id="QRW22899.1"/>
    </source>
</evidence>
<protein>
    <submittedName>
        <fullName evidence="2">Tyrosine kinase domain-containing protein</fullName>
    </submittedName>
</protein>
<dbReference type="PANTHER" id="PTHR44329">
    <property type="entry name" value="SERINE/THREONINE-PROTEIN KINASE TNNI3K-RELATED"/>
    <property type="match status" value="1"/>
</dbReference>
<dbReference type="PANTHER" id="PTHR44329:SF214">
    <property type="entry name" value="PROTEIN KINASE DOMAIN-CONTAINING PROTEIN"/>
    <property type="match status" value="1"/>
</dbReference>
<dbReference type="SMART" id="SM00220">
    <property type="entry name" value="S_TKc"/>
    <property type="match status" value="1"/>
</dbReference>
<dbReference type="SUPFAM" id="SSF56112">
    <property type="entry name" value="Protein kinase-like (PK-like)"/>
    <property type="match status" value="2"/>
</dbReference>
<name>A0A8H8SYY0_9AGAM</name>
<dbReference type="GeneID" id="67030214"/>
<dbReference type="RefSeq" id="XP_043183136.1">
    <property type="nucleotide sequence ID" value="XM_043327751.1"/>
</dbReference>
<keyword evidence="2" id="KW-0808">Transferase</keyword>
<accession>A0A8H8SYY0</accession>
<dbReference type="KEGG" id="rsx:RhiXN_07935"/>
<dbReference type="InterPro" id="IPR000719">
    <property type="entry name" value="Prot_kinase_dom"/>
</dbReference>
<dbReference type="AlphaFoldDB" id="A0A8H8SYY0"/>
<dbReference type="InterPro" id="IPR051681">
    <property type="entry name" value="Ser/Thr_Kinases-Pseudokinases"/>
</dbReference>
<dbReference type="GO" id="GO:0005524">
    <property type="term" value="F:ATP binding"/>
    <property type="evidence" value="ECO:0007669"/>
    <property type="project" value="InterPro"/>
</dbReference>
<dbReference type="Proteomes" id="UP000650533">
    <property type="component" value="Chromosome 9"/>
</dbReference>
<dbReference type="Pfam" id="PF07714">
    <property type="entry name" value="PK_Tyr_Ser-Thr"/>
    <property type="match status" value="2"/>
</dbReference>
<dbReference type="InterPro" id="IPR011009">
    <property type="entry name" value="Kinase-like_dom_sf"/>
</dbReference>
<dbReference type="PROSITE" id="PS00108">
    <property type="entry name" value="PROTEIN_KINASE_ST"/>
    <property type="match status" value="1"/>
</dbReference>
<organism evidence="2 3">
    <name type="scientific">Rhizoctonia solani</name>
    <dbReference type="NCBI Taxonomy" id="456999"/>
    <lineage>
        <taxon>Eukaryota</taxon>
        <taxon>Fungi</taxon>
        <taxon>Dikarya</taxon>
        <taxon>Basidiomycota</taxon>
        <taxon>Agaricomycotina</taxon>
        <taxon>Agaricomycetes</taxon>
        <taxon>Cantharellales</taxon>
        <taxon>Ceratobasidiaceae</taxon>
        <taxon>Rhizoctonia</taxon>
    </lineage>
</organism>
<reference evidence="2" key="1">
    <citation type="submission" date="2020-05" db="EMBL/GenBank/DDBJ databases">
        <title>Evolutionary and genomic comparisons of hybrid uninucleate and nonhybrid Rhizoctonia fungi.</title>
        <authorList>
            <person name="Li C."/>
            <person name="Chen X."/>
        </authorList>
    </citation>
    <scope>NUCLEOTIDE SEQUENCE</scope>
    <source>
        <strain evidence="2">AG-1 IA</strain>
    </source>
</reference>
<evidence type="ECO:0000313" key="3">
    <source>
        <dbReference type="Proteomes" id="UP000650533"/>
    </source>
</evidence>
<keyword evidence="2" id="KW-0418">Kinase</keyword>
<dbReference type="GO" id="GO:0004674">
    <property type="term" value="F:protein serine/threonine kinase activity"/>
    <property type="evidence" value="ECO:0007669"/>
    <property type="project" value="TreeGrafter"/>
</dbReference>
<dbReference type="PROSITE" id="PS50011">
    <property type="entry name" value="PROTEIN_KINASE_DOM"/>
    <property type="match status" value="1"/>
</dbReference>
<dbReference type="InterPro" id="IPR008271">
    <property type="entry name" value="Ser/Thr_kinase_AS"/>
</dbReference>
<sequence>MDVTSLLDLSSVYPVKSRPYSPVTFYRGIYRDGKAVALKVTKPYALPGVENARWKRRREEVARIWSECMHPNVVELIGKATCELQNVVVYDWHEYGHLYEYLESQPNADRFQLSTQICKGVAYLHGNDIVSVLSVFVRICNFKVNITIDTRNLCGWQILVSSNGVPRIQLSVGTVSTTTDPVESWSRIWGVVWHGWRHETSTFTFASDVFALGMTILADLIPRSKAGDIVWSNIRKCLSHNAQDRPSAIQVRDAMDEKVKLQYDDQVTDEELDRARPVGQAIRTRTSPLLGFAVLRDDLAMVSPWMRNGYVTVYVVRNPSCNRLGLCAQLAQAISYLHQNRVVHGDIKGPNVLVSDEGTIQITDFGVSITDHQEIEFSGTSMGQGTQRWQAPEILLGLTGSTKEADVYALAMTMIEVFTGQQPYGDINWLQLMHR</sequence>
<evidence type="ECO:0000259" key="1">
    <source>
        <dbReference type="PROSITE" id="PS50011"/>
    </source>
</evidence>
<dbReference type="InterPro" id="IPR001245">
    <property type="entry name" value="Ser-Thr/Tyr_kinase_cat_dom"/>
</dbReference>